<feature type="binding site" evidence="9">
    <location>
        <position position="92"/>
    </location>
    <ligand>
        <name>Fe cation</name>
        <dbReference type="ChEBI" id="CHEBI:24875"/>
        <label>2</label>
    </ligand>
</feature>
<feature type="binding site" evidence="9">
    <location>
        <position position="179"/>
    </location>
    <ligand>
        <name>Fe cation</name>
        <dbReference type="ChEBI" id="CHEBI:24875"/>
        <label>2</label>
    </ligand>
</feature>
<dbReference type="CDD" id="cd01042">
    <property type="entry name" value="DMQH"/>
    <property type="match status" value="1"/>
</dbReference>
<dbReference type="SUPFAM" id="SSF47240">
    <property type="entry name" value="Ferritin-like"/>
    <property type="match status" value="1"/>
</dbReference>
<evidence type="ECO:0000256" key="8">
    <source>
        <dbReference type="ARBA" id="ARBA00023136"/>
    </source>
</evidence>
<comment type="pathway">
    <text evidence="1 9">Cofactor biosynthesis; ubiquinone biosynthesis.</text>
</comment>
<dbReference type="RefSeq" id="WP_109824048.1">
    <property type="nucleotide sequence ID" value="NZ_QGKL01000038.1"/>
</dbReference>
<sequence>MRRLSLLDSLLVELDQSMRTVHAKPPVSGRSVTPENLTSRADLTDKERKLAASLMRINHAGEVAAQGLYRGQAMKARDPEVKLQMEQSAAEENDHLNWCGERLTALGSHKSFLNPVWYWGSFSLGALAGAAGDRWSLGFVKETEDQVLKHINNHLQKLPPQDKVSHSVLLQMKQDEQHHADIAEAAGAAKLPFPIRKILMPLTSKIMTGLSAKI</sequence>
<evidence type="ECO:0000256" key="5">
    <source>
        <dbReference type="ARBA" id="ARBA00023002"/>
    </source>
</evidence>
<dbReference type="GO" id="GO:0005886">
    <property type="term" value="C:plasma membrane"/>
    <property type="evidence" value="ECO:0007669"/>
    <property type="project" value="UniProtKB-SubCell"/>
</dbReference>
<comment type="cofactor">
    <cofactor evidence="9">
        <name>Fe cation</name>
        <dbReference type="ChEBI" id="CHEBI:24875"/>
    </cofactor>
    <text evidence="9">Binds 2 iron ions per subunit.</text>
</comment>
<keyword evidence="10" id="KW-0830">Ubiquinone</keyword>
<dbReference type="Pfam" id="PF03232">
    <property type="entry name" value="COQ7"/>
    <property type="match status" value="1"/>
</dbReference>
<dbReference type="UniPathway" id="UPA00232"/>
<feature type="binding site" evidence="9">
    <location>
        <position position="176"/>
    </location>
    <ligand>
        <name>Fe cation</name>
        <dbReference type="ChEBI" id="CHEBI:24875"/>
        <label>1</label>
    </ligand>
</feature>
<dbReference type="Proteomes" id="UP000245506">
    <property type="component" value="Unassembled WGS sequence"/>
</dbReference>
<feature type="binding site" evidence="9">
    <location>
        <position position="92"/>
    </location>
    <ligand>
        <name>Fe cation</name>
        <dbReference type="ChEBI" id="CHEBI:24875"/>
        <label>1</label>
    </ligand>
</feature>
<dbReference type="EC" id="1.14.99.60" evidence="9"/>
<dbReference type="GO" id="GO:0046872">
    <property type="term" value="F:metal ion binding"/>
    <property type="evidence" value="ECO:0007669"/>
    <property type="project" value="UniProtKB-KW"/>
</dbReference>
<comment type="function">
    <text evidence="9">Catalyzes the hydroxylation of 2-nonaprenyl-3-methyl-6-methoxy-1,4-benzoquinol during ubiquinone biosynthesis.</text>
</comment>
<evidence type="ECO:0000256" key="4">
    <source>
        <dbReference type="ARBA" id="ARBA00022723"/>
    </source>
</evidence>
<comment type="caution">
    <text evidence="10">The sequence shown here is derived from an EMBL/GenBank/DDBJ whole genome shotgun (WGS) entry which is preliminary data.</text>
</comment>
<dbReference type="OrthoDB" id="5192789at2"/>
<evidence type="ECO:0000256" key="3">
    <source>
        <dbReference type="ARBA" id="ARBA00022688"/>
    </source>
</evidence>
<comment type="catalytic activity">
    <reaction evidence="9">
        <text>a 5-methoxy-2-methyl-3-(all-trans-polyprenyl)benzene-1,4-diol + AH2 + O2 = a 3-demethylubiquinol + A + H2O</text>
        <dbReference type="Rhea" id="RHEA:50908"/>
        <dbReference type="Rhea" id="RHEA-COMP:10859"/>
        <dbReference type="Rhea" id="RHEA-COMP:10914"/>
        <dbReference type="ChEBI" id="CHEBI:13193"/>
        <dbReference type="ChEBI" id="CHEBI:15377"/>
        <dbReference type="ChEBI" id="CHEBI:15379"/>
        <dbReference type="ChEBI" id="CHEBI:17499"/>
        <dbReference type="ChEBI" id="CHEBI:84167"/>
        <dbReference type="ChEBI" id="CHEBI:84422"/>
        <dbReference type="EC" id="1.14.99.60"/>
    </reaction>
</comment>
<keyword evidence="5 9" id="KW-0560">Oxidoreductase</keyword>
<evidence type="ECO:0000256" key="7">
    <source>
        <dbReference type="ARBA" id="ARBA00023033"/>
    </source>
</evidence>
<feature type="binding site" evidence="9">
    <location>
        <position position="176"/>
    </location>
    <ligand>
        <name>Fe cation</name>
        <dbReference type="ChEBI" id="CHEBI:24875"/>
        <label>2</label>
    </ligand>
</feature>
<keyword evidence="11" id="KW-1185">Reference proteome</keyword>
<dbReference type="GO" id="GO:0008682">
    <property type="term" value="F:3-demethoxyubiquinol 3-hydroxylase activity"/>
    <property type="evidence" value="ECO:0007669"/>
    <property type="project" value="UniProtKB-EC"/>
</dbReference>
<dbReference type="NCBIfam" id="NF033656">
    <property type="entry name" value="DMQ_monoox_COQ7"/>
    <property type="match status" value="1"/>
</dbReference>
<keyword evidence="2 9" id="KW-1003">Cell membrane</keyword>
<keyword evidence="7 9" id="KW-0503">Monooxygenase</keyword>
<proteinExistence type="inferred from homology"/>
<evidence type="ECO:0000313" key="10">
    <source>
        <dbReference type="EMBL" id="PWQ94845.1"/>
    </source>
</evidence>
<keyword evidence="6 9" id="KW-0408">Iron</keyword>
<organism evidence="10 11">
    <name type="scientific">Leucothrix arctica</name>
    <dbReference type="NCBI Taxonomy" id="1481894"/>
    <lineage>
        <taxon>Bacteria</taxon>
        <taxon>Pseudomonadati</taxon>
        <taxon>Pseudomonadota</taxon>
        <taxon>Gammaproteobacteria</taxon>
        <taxon>Thiotrichales</taxon>
        <taxon>Thiotrichaceae</taxon>
        <taxon>Leucothrix</taxon>
    </lineage>
</organism>
<dbReference type="GO" id="GO:0006744">
    <property type="term" value="P:ubiquinone biosynthetic process"/>
    <property type="evidence" value="ECO:0007669"/>
    <property type="project" value="UniProtKB-UniRule"/>
</dbReference>
<reference evidence="10 11" key="1">
    <citation type="submission" date="2018-05" db="EMBL/GenBank/DDBJ databases">
        <title>Leucothrix arctica sp. nov., isolated from Arctic seawater.</title>
        <authorList>
            <person name="Choi A."/>
            <person name="Baek K."/>
        </authorList>
    </citation>
    <scope>NUCLEOTIDE SEQUENCE [LARGE SCALE GENOMIC DNA]</scope>
    <source>
        <strain evidence="10 11">IMCC9719</strain>
    </source>
</reference>
<evidence type="ECO:0000313" key="11">
    <source>
        <dbReference type="Proteomes" id="UP000245506"/>
    </source>
</evidence>
<comment type="subcellular location">
    <subcellularLocation>
        <location evidence="9">Cell membrane</location>
        <topology evidence="9">Peripheral membrane protein</topology>
    </subcellularLocation>
</comment>
<gene>
    <name evidence="9" type="primary">coq7</name>
    <name evidence="10" type="ORF">DKT75_13920</name>
</gene>
<dbReference type="AlphaFoldDB" id="A0A317C860"/>
<dbReference type="PANTHER" id="PTHR11237:SF4">
    <property type="entry name" value="5-DEMETHOXYUBIQUINONE HYDROXYLASE, MITOCHONDRIAL"/>
    <property type="match status" value="1"/>
</dbReference>
<feature type="binding site" evidence="9">
    <location>
        <position position="62"/>
    </location>
    <ligand>
        <name>Fe cation</name>
        <dbReference type="ChEBI" id="CHEBI:24875"/>
        <label>1</label>
    </ligand>
</feature>
<dbReference type="InterPro" id="IPR047809">
    <property type="entry name" value="COQ7_proteobact"/>
</dbReference>
<keyword evidence="4 9" id="KW-0479">Metal-binding</keyword>
<comment type="similarity">
    <text evidence="9">Belongs to the COQ7 family.</text>
</comment>
<name>A0A317C860_9GAMM</name>
<feature type="binding site" evidence="9">
    <location>
        <position position="95"/>
    </location>
    <ligand>
        <name>Fe cation</name>
        <dbReference type="ChEBI" id="CHEBI:24875"/>
        <label>1</label>
    </ligand>
</feature>
<evidence type="ECO:0000256" key="9">
    <source>
        <dbReference type="HAMAP-Rule" id="MF_01658"/>
    </source>
</evidence>
<protein>
    <recommendedName>
        <fullName evidence="9">3-demethoxyubiquinol 3-hydroxylase</fullName>
        <shortName evidence="9">DMQ hydroxylase</shortName>
        <ecNumber evidence="9">1.14.99.60</ecNumber>
    </recommendedName>
    <alternativeName>
        <fullName evidence="9">2-nonaprenyl-3-methyl-6-methoxy-1,4-benzoquinol hydroxylase</fullName>
    </alternativeName>
</protein>
<dbReference type="PANTHER" id="PTHR11237">
    <property type="entry name" value="COENZYME Q10 BIOSYNTHESIS PROTEIN 7"/>
    <property type="match status" value="1"/>
</dbReference>
<feature type="binding site" evidence="9">
    <location>
        <position position="144"/>
    </location>
    <ligand>
        <name>Fe cation</name>
        <dbReference type="ChEBI" id="CHEBI:24875"/>
        <label>2</label>
    </ligand>
</feature>
<dbReference type="InterPro" id="IPR012347">
    <property type="entry name" value="Ferritin-like"/>
</dbReference>
<keyword evidence="3 9" id="KW-0831">Ubiquinone biosynthesis</keyword>
<dbReference type="InterPro" id="IPR009078">
    <property type="entry name" value="Ferritin-like_SF"/>
</dbReference>
<accession>A0A317C860</accession>
<dbReference type="Gene3D" id="1.20.1260.10">
    <property type="match status" value="1"/>
</dbReference>
<evidence type="ECO:0000256" key="6">
    <source>
        <dbReference type="ARBA" id="ARBA00023004"/>
    </source>
</evidence>
<evidence type="ECO:0000256" key="2">
    <source>
        <dbReference type="ARBA" id="ARBA00022475"/>
    </source>
</evidence>
<keyword evidence="8 9" id="KW-0472">Membrane</keyword>
<dbReference type="EMBL" id="QGKL01000038">
    <property type="protein sequence ID" value="PWQ94845.1"/>
    <property type="molecule type" value="Genomic_DNA"/>
</dbReference>
<dbReference type="HAMAP" id="MF_01658">
    <property type="entry name" value="COQ7"/>
    <property type="match status" value="1"/>
</dbReference>
<evidence type="ECO:0000256" key="1">
    <source>
        <dbReference type="ARBA" id="ARBA00004749"/>
    </source>
</evidence>
<dbReference type="InterPro" id="IPR011566">
    <property type="entry name" value="Ubq_synth_Coq7"/>
</dbReference>